<dbReference type="AlphaFoldDB" id="A0A1H0I370"/>
<dbReference type="STRING" id="310781.SAMN05216259_108319"/>
<evidence type="ECO:0000313" key="1">
    <source>
        <dbReference type="EMBL" id="SDO25839.1"/>
    </source>
</evidence>
<protein>
    <submittedName>
        <fullName evidence="1">Uncharacterized conserved protein YbjT, contains NAD(P)-binding and DUF2867 domains</fullName>
    </submittedName>
</protein>
<evidence type="ECO:0000313" key="2">
    <source>
        <dbReference type="Proteomes" id="UP000199341"/>
    </source>
</evidence>
<dbReference type="OrthoDB" id="9771302at2"/>
<keyword evidence="2" id="KW-1185">Reference proteome</keyword>
<reference evidence="1 2" key="1">
    <citation type="submission" date="2016-10" db="EMBL/GenBank/DDBJ databases">
        <authorList>
            <person name="de Groot N.N."/>
        </authorList>
    </citation>
    <scope>NUCLEOTIDE SEQUENCE [LARGE SCALE GENOMIC DNA]</scope>
    <source>
        <strain evidence="1 2">CGMCC 4.2022</strain>
    </source>
</reference>
<accession>A0A1H0I370</accession>
<dbReference type="EMBL" id="FNIE01000008">
    <property type="protein sequence ID" value="SDO25839.1"/>
    <property type="molecule type" value="Genomic_DNA"/>
</dbReference>
<name>A0A1H0I370_9ACTN</name>
<proteinExistence type="predicted"/>
<organism evidence="1 2">
    <name type="scientific">Actinacidiphila guanduensis</name>
    <dbReference type="NCBI Taxonomy" id="310781"/>
    <lineage>
        <taxon>Bacteria</taxon>
        <taxon>Bacillati</taxon>
        <taxon>Actinomycetota</taxon>
        <taxon>Actinomycetes</taxon>
        <taxon>Kitasatosporales</taxon>
        <taxon>Streptomycetaceae</taxon>
        <taxon>Actinacidiphila</taxon>
    </lineage>
</organism>
<dbReference type="Proteomes" id="UP000199341">
    <property type="component" value="Unassembled WGS sequence"/>
</dbReference>
<dbReference type="Gene3D" id="3.40.50.720">
    <property type="entry name" value="NAD(P)-binding Rossmann-like Domain"/>
    <property type="match status" value="1"/>
</dbReference>
<gene>
    <name evidence="1" type="ORF">SAMN05216259_108319</name>
</gene>
<dbReference type="SUPFAM" id="SSF51735">
    <property type="entry name" value="NAD(P)-binding Rossmann-fold domains"/>
    <property type="match status" value="1"/>
</dbReference>
<dbReference type="RefSeq" id="WP_093785842.1">
    <property type="nucleotide sequence ID" value="NZ_FNIE01000008.1"/>
</dbReference>
<sequence length="246" mass="25682">MRVAVAGGTGVVGRYVVASLAALGHEPVVLARSAGVDVLTGGGLDAALESVAAVIDVTNVKTTSRRAAVGFFDTAGRTLLAAEMRAGVQHHVALSIVGADRVRMGYYEGKVRQEQLVAAGRVPWTLLRATQFHEFAAQVVDAVPGPIAVVPKMRSQPVAAREAAAVLAELAVGPPLGRAPELAGPRMEDVPDMARRLLRARGSRRRVLALPLPGAAGRAVAEGALLPTSPGARARQTFTEWLAEER</sequence>
<dbReference type="InterPro" id="IPR036291">
    <property type="entry name" value="NAD(P)-bd_dom_sf"/>
</dbReference>